<evidence type="ECO:0000313" key="2">
    <source>
        <dbReference type="EMBL" id="SBA20538.1"/>
    </source>
</evidence>
<evidence type="ECO:0000256" key="1">
    <source>
        <dbReference type="SAM" id="MobiDB-lite"/>
    </source>
</evidence>
<feature type="compositionally biased region" description="Polar residues" evidence="1">
    <location>
        <begin position="1"/>
        <end position="14"/>
    </location>
</feature>
<proteinExistence type="predicted"/>
<dbReference type="RefSeq" id="WP_109740386.1">
    <property type="nucleotide sequence ID" value="NZ_LT556085.1"/>
</dbReference>
<reference evidence="2 3" key="1">
    <citation type="submission" date="2016-04" db="EMBL/GenBank/DDBJ databases">
        <authorList>
            <person name="Regsiter A."/>
            <person name="William W."/>
        </authorList>
    </citation>
    <scope>NUCLEOTIDE SEQUENCE [LARGE SCALE GENOMIC DNA]</scope>
    <source>
        <strain evidence="2 3">92</strain>
    </source>
</reference>
<dbReference type="Proteomes" id="UP000245995">
    <property type="component" value="Chromosome CITRO92"/>
</dbReference>
<feature type="region of interest" description="Disordered" evidence="1">
    <location>
        <begin position="1"/>
        <end position="23"/>
    </location>
</feature>
<dbReference type="EMBL" id="LT556085">
    <property type="protein sequence ID" value="SBA20538.1"/>
    <property type="molecule type" value="Genomic_DNA"/>
</dbReference>
<dbReference type="Gene3D" id="3.40.50.300">
    <property type="entry name" value="P-loop containing nucleotide triphosphate hydrolases"/>
    <property type="match status" value="1"/>
</dbReference>
<gene>
    <name evidence="2" type="ORF">CITRO92_4193</name>
</gene>
<dbReference type="SUPFAM" id="SSF52540">
    <property type="entry name" value="P-loop containing nucleoside triphosphate hydrolases"/>
    <property type="match status" value="1"/>
</dbReference>
<dbReference type="InterPro" id="IPR027417">
    <property type="entry name" value="P-loop_NTPase"/>
</dbReference>
<dbReference type="Pfam" id="PF13481">
    <property type="entry name" value="AAA_25"/>
    <property type="match status" value="1"/>
</dbReference>
<protein>
    <recommendedName>
        <fullName evidence="4">AAA family ATPase</fullName>
    </recommendedName>
</protein>
<evidence type="ECO:0008006" key="4">
    <source>
        <dbReference type="Google" id="ProtNLM"/>
    </source>
</evidence>
<name>A0AAX2BNU0_CITAM</name>
<organism evidence="2 3">
    <name type="scientific">Citrobacter amalonaticus</name>
    <dbReference type="NCBI Taxonomy" id="35703"/>
    <lineage>
        <taxon>Bacteria</taxon>
        <taxon>Pseudomonadati</taxon>
        <taxon>Pseudomonadota</taxon>
        <taxon>Gammaproteobacteria</taxon>
        <taxon>Enterobacterales</taxon>
        <taxon>Enterobacteriaceae</taxon>
        <taxon>Citrobacter</taxon>
    </lineage>
</organism>
<evidence type="ECO:0000313" key="3">
    <source>
        <dbReference type="Proteomes" id="UP000245995"/>
    </source>
</evidence>
<sequence>MTTAIDKTTTNTQSRKGRTPRKQDANVVNFFKPLSVDEARAELTREYDSNNGIIDALLENAENDAFLDNAWTRPEMIAASDERDVVVNLSTDKGINFTSTIIHDPEDFVDQLEHVTDIKRNASGSSVTVSMVDIVLPERYDVLGSQIAHYLKGFRFMVAYYRDGKNNRHALLMIPHTGIPVDISDEFSVRLRDGVLYPLHLMDVPSLSFNKQASLLGYTAKIRSLEDVEIYDGELLDGTATARYWGLQTRFDCLEDRSTPKDIQQAPDKGRPLVDGMIQIGDYGVIYSPPNTGKTTFAAYLGYCVANGMEMLGFMRSKRAHVIYADLEFNNIDGMLQACEEHHGARTGWRDRFHIVNTLPDLGNDAAVDAWCVKMRAKTNNEPALVIIDTQRKAARNSTLSGQPLKENGNDDMTVIANAMMRISCRMNGATFSLHHTTKANEEVMSGGGALEAGVTSAFVLTVPDKSKPNCLNLAATKRRGNGMPKGLYYGIEFVDVRIMTADEEKTAIADADEWFGETMRSDCHKAPEHGISGASFDTGPQTHAKTVYPKLFDAFEVKRGAISANAAKKDGRLDRMKEVREYMASVNKPVSANNIVMEFSVSRRIANDYLKTMEASCIIKCVEPAAGRNGAKYQLV</sequence>
<dbReference type="AlphaFoldDB" id="A0AAX2BNU0"/>
<accession>A0AAX2BNU0</accession>